<dbReference type="InterPro" id="IPR036938">
    <property type="entry name" value="PAP2/HPO_sf"/>
</dbReference>
<reference evidence="8" key="1">
    <citation type="journal article" date="2021" name="Open Biol.">
        <title>Shared evolutionary footprints suggest mitochondrial oxidative damage underlies multiple complex I losses in fungi.</title>
        <authorList>
            <person name="Schikora-Tamarit M.A."/>
            <person name="Marcet-Houben M."/>
            <person name="Nosek J."/>
            <person name="Gabaldon T."/>
        </authorList>
    </citation>
    <scope>NUCLEOTIDE SEQUENCE</scope>
    <source>
        <strain evidence="8">CBS2887</strain>
    </source>
</reference>
<comment type="subcellular location">
    <subcellularLocation>
        <location evidence="1">Membrane</location>
        <topology evidence="1">Multi-pass membrane protein</topology>
    </subcellularLocation>
</comment>
<dbReference type="SUPFAM" id="SSF48317">
    <property type="entry name" value="Acid phosphatase/Vanadium-dependent haloperoxidase"/>
    <property type="match status" value="1"/>
</dbReference>
<evidence type="ECO:0000256" key="2">
    <source>
        <dbReference type="ARBA" id="ARBA00008816"/>
    </source>
</evidence>
<dbReference type="Proteomes" id="UP000774326">
    <property type="component" value="Unassembled WGS sequence"/>
</dbReference>
<protein>
    <recommendedName>
        <fullName evidence="7">Phosphatidic acid phosphatase type 2/haloperoxidase domain-containing protein</fullName>
    </recommendedName>
</protein>
<feature type="transmembrane region" description="Helical" evidence="6">
    <location>
        <begin position="20"/>
        <end position="39"/>
    </location>
</feature>
<feature type="transmembrane region" description="Helical" evidence="6">
    <location>
        <begin position="251"/>
        <end position="269"/>
    </location>
</feature>
<dbReference type="CDD" id="cd03390">
    <property type="entry name" value="PAP2_containing_1_like"/>
    <property type="match status" value="1"/>
</dbReference>
<proteinExistence type="inferred from homology"/>
<dbReference type="GO" id="GO:0016020">
    <property type="term" value="C:membrane"/>
    <property type="evidence" value="ECO:0007669"/>
    <property type="project" value="UniProtKB-SubCell"/>
</dbReference>
<evidence type="ECO:0000256" key="1">
    <source>
        <dbReference type="ARBA" id="ARBA00004141"/>
    </source>
</evidence>
<evidence type="ECO:0000256" key="6">
    <source>
        <dbReference type="SAM" id="Phobius"/>
    </source>
</evidence>
<evidence type="ECO:0000313" key="9">
    <source>
        <dbReference type="Proteomes" id="UP000774326"/>
    </source>
</evidence>
<feature type="domain" description="Phosphatidic acid phosphatase type 2/haloperoxidase" evidence="7">
    <location>
        <begin position="114"/>
        <end position="269"/>
    </location>
</feature>
<feature type="transmembrane region" description="Helical" evidence="6">
    <location>
        <begin position="222"/>
        <end position="239"/>
    </location>
</feature>
<dbReference type="SMART" id="SM00014">
    <property type="entry name" value="acidPPc"/>
    <property type="match status" value="1"/>
</dbReference>
<dbReference type="GO" id="GO:0008195">
    <property type="term" value="F:phosphatidate phosphatase activity"/>
    <property type="evidence" value="ECO:0007669"/>
    <property type="project" value="TreeGrafter"/>
</dbReference>
<organism evidence="8 9">
    <name type="scientific">Wickerhamomyces pijperi</name>
    <name type="common">Yeast</name>
    <name type="synonym">Pichia pijperi</name>
    <dbReference type="NCBI Taxonomy" id="599730"/>
    <lineage>
        <taxon>Eukaryota</taxon>
        <taxon>Fungi</taxon>
        <taxon>Dikarya</taxon>
        <taxon>Ascomycota</taxon>
        <taxon>Saccharomycotina</taxon>
        <taxon>Saccharomycetes</taxon>
        <taxon>Phaffomycetales</taxon>
        <taxon>Wickerhamomycetaceae</taxon>
        <taxon>Wickerhamomyces</taxon>
    </lineage>
</organism>
<dbReference type="InterPro" id="IPR043216">
    <property type="entry name" value="PAP-like"/>
</dbReference>
<dbReference type="EMBL" id="JAEUBG010004252">
    <property type="protein sequence ID" value="KAH3681737.1"/>
    <property type="molecule type" value="Genomic_DNA"/>
</dbReference>
<keyword evidence="9" id="KW-1185">Reference proteome</keyword>
<dbReference type="OrthoDB" id="10030083at2759"/>
<keyword evidence="4 6" id="KW-1133">Transmembrane helix</keyword>
<evidence type="ECO:0000259" key="7">
    <source>
        <dbReference type="SMART" id="SM00014"/>
    </source>
</evidence>
<feature type="transmembrane region" description="Helical" evidence="6">
    <location>
        <begin position="74"/>
        <end position="91"/>
    </location>
</feature>
<evidence type="ECO:0000256" key="5">
    <source>
        <dbReference type="ARBA" id="ARBA00023136"/>
    </source>
</evidence>
<evidence type="ECO:0000256" key="4">
    <source>
        <dbReference type="ARBA" id="ARBA00022989"/>
    </source>
</evidence>
<dbReference type="AlphaFoldDB" id="A0A9P8Q028"/>
<sequence>MSTSAASFPSPVKYIPDLLYAFKTDYLIIPIVLLTSFYVEKLPPAQKYVNIYDSRIQYPYHEDKFDTVPTPLCFFYAVILPLGIVILMELIRVKFNVFSICKSKKALFRVHGLIFGFVFATLIDLMILVFLKMWISQPRPDFISRCEVNSNLIKTGVQVYKVSEICMNSNKAVLMEGLRSTPSGHSAISFTGLNYLSLYLFSNFQSSSSSSSSSSSFSSPLTMFKILVGYSPLYLAVYIATSRLADYKHTLFDISFGSTIGVIISILVWRHYDKRSIVEGEDQQHGFVRVNGNGTIDESQPILPL</sequence>
<comment type="similarity">
    <text evidence="2">Belongs to the PA-phosphatase related phosphoesterase family.</text>
</comment>
<dbReference type="InterPro" id="IPR000326">
    <property type="entry name" value="PAP2/HPO"/>
</dbReference>
<keyword evidence="3 6" id="KW-0812">Transmembrane</keyword>
<evidence type="ECO:0000313" key="8">
    <source>
        <dbReference type="EMBL" id="KAH3681737.1"/>
    </source>
</evidence>
<dbReference type="PANTHER" id="PTHR10165:SF35">
    <property type="entry name" value="RE23632P"/>
    <property type="match status" value="1"/>
</dbReference>
<dbReference type="GO" id="GO:0046839">
    <property type="term" value="P:phospholipid dephosphorylation"/>
    <property type="evidence" value="ECO:0007669"/>
    <property type="project" value="TreeGrafter"/>
</dbReference>
<keyword evidence="5 6" id="KW-0472">Membrane</keyword>
<dbReference type="Pfam" id="PF01569">
    <property type="entry name" value="PAP2"/>
    <property type="match status" value="1"/>
</dbReference>
<feature type="transmembrane region" description="Helical" evidence="6">
    <location>
        <begin position="112"/>
        <end position="135"/>
    </location>
</feature>
<dbReference type="PANTHER" id="PTHR10165">
    <property type="entry name" value="LIPID PHOSPHATE PHOSPHATASE"/>
    <property type="match status" value="1"/>
</dbReference>
<comment type="caution">
    <text evidence="8">The sequence shown here is derived from an EMBL/GenBank/DDBJ whole genome shotgun (WGS) entry which is preliminary data.</text>
</comment>
<evidence type="ECO:0000256" key="3">
    <source>
        <dbReference type="ARBA" id="ARBA00022692"/>
    </source>
</evidence>
<name>A0A9P8Q028_WICPI</name>
<reference evidence="8" key="2">
    <citation type="submission" date="2021-01" db="EMBL/GenBank/DDBJ databases">
        <authorList>
            <person name="Schikora-Tamarit M.A."/>
        </authorList>
    </citation>
    <scope>NUCLEOTIDE SEQUENCE</scope>
    <source>
        <strain evidence="8">CBS2887</strain>
    </source>
</reference>
<dbReference type="Gene3D" id="1.20.144.10">
    <property type="entry name" value="Phosphatidic acid phosphatase type 2/haloperoxidase"/>
    <property type="match status" value="1"/>
</dbReference>
<accession>A0A9P8Q028</accession>
<dbReference type="GO" id="GO:0006644">
    <property type="term" value="P:phospholipid metabolic process"/>
    <property type="evidence" value="ECO:0007669"/>
    <property type="project" value="InterPro"/>
</dbReference>
<gene>
    <name evidence="8" type="ORF">WICPIJ_007296</name>
</gene>